<organism evidence="2 3">
    <name type="scientific">Acetobacter malorum</name>
    <dbReference type="NCBI Taxonomy" id="178901"/>
    <lineage>
        <taxon>Bacteria</taxon>
        <taxon>Pseudomonadati</taxon>
        <taxon>Pseudomonadota</taxon>
        <taxon>Alphaproteobacteria</taxon>
        <taxon>Acetobacterales</taxon>
        <taxon>Acetobacteraceae</taxon>
        <taxon>Acetobacter</taxon>
    </lineage>
</organism>
<evidence type="ECO:0000256" key="1">
    <source>
        <dbReference type="SAM" id="MobiDB-lite"/>
    </source>
</evidence>
<reference evidence="2 3" key="1">
    <citation type="submission" date="2015-06" db="EMBL/GenBank/DDBJ databases">
        <title>Improved classification and identification of acetic acid bacteria using matrix-assisted laser desorption/ionization time-of-flight mass spectrometry; Gluconobacter nephelii and Gluconobacter uchimurae are later heterotypic synonyms of Gluconobacter japonicus and Gluconobacter oxydans, respectively.</title>
        <authorList>
            <person name="Li L."/>
            <person name="Cleenwerck I."/>
            <person name="De Vuyst L."/>
            <person name="Vandamme P."/>
        </authorList>
    </citation>
    <scope>NUCLEOTIDE SEQUENCE [LARGE SCALE GENOMIC DNA]</scope>
    <source>
        <strain evidence="2 3">LMG 1604</strain>
    </source>
</reference>
<protein>
    <submittedName>
        <fullName evidence="2">Uncharacterized protein</fullName>
    </submittedName>
</protein>
<feature type="region of interest" description="Disordered" evidence="1">
    <location>
        <begin position="1"/>
        <end position="21"/>
    </location>
</feature>
<comment type="caution">
    <text evidence="2">The sequence shown here is derived from an EMBL/GenBank/DDBJ whole genome shotgun (WGS) entry which is preliminary data.</text>
</comment>
<name>A0A149VFG5_9PROT</name>
<evidence type="ECO:0000313" key="2">
    <source>
        <dbReference type="EMBL" id="KXV78852.1"/>
    </source>
</evidence>
<evidence type="ECO:0000313" key="3">
    <source>
        <dbReference type="Proteomes" id="UP000075538"/>
    </source>
</evidence>
<dbReference type="EMBL" id="LHZZ01000406">
    <property type="protein sequence ID" value="KXV78852.1"/>
    <property type="molecule type" value="Genomic_DNA"/>
</dbReference>
<accession>A0A149VFG5</accession>
<proteinExistence type="predicted"/>
<feature type="compositionally biased region" description="Polar residues" evidence="1">
    <location>
        <begin position="1"/>
        <end position="13"/>
    </location>
</feature>
<dbReference type="AlphaFoldDB" id="A0A149VFG5"/>
<dbReference type="PATRIC" id="fig|178901.15.peg.2008"/>
<gene>
    <name evidence="2" type="ORF">AD953_03850</name>
</gene>
<sequence>MLAHSVQSASPDASSEGRGPDCWVGRDQVQGAGRGAFTLSLFLVLDAFRTTGPEWGAQVRCAAPGAEPRTGREAVEHGEHQPLAPHAQGWCMFYLIALFYAVKILRRKNSDYIYLLALCLADMLN</sequence>
<dbReference type="Proteomes" id="UP000075538">
    <property type="component" value="Unassembled WGS sequence"/>
</dbReference>